<dbReference type="Proteomes" id="UP001638806">
    <property type="component" value="Unassembled WGS sequence"/>
</dbReference>
<organism evidence="1 2">
    <name type="scientific">Purpureocillium lilacinum</name>
    <name type="common">Paecilomyces lilacinus</name>
    <dbReference type="NCBI Taxonomy" id="33203"/>
    <lineage>
        <taxon>Eukaryota</taxon>
        <taxon>Fungi</taxon>
        <taxon>Dikarya</taxon>
        <taxon>Ascomycota</taxon>
        <taxon>Pezizomycotina</taxon>
        <taxon>Sordariomycetes</taxon>
        <taxon>Hypocreomycetidae</taxon>
        <taxon>Hypocreales</taxon>
        <taxon>Ophiocordycipitaceae</taxon>
        <taxon>Purpureocillium</taxon>
    </lineage>
</organism>
<dbReference type="EMBL" id="JBGNUJ010000004">
    <property type="protein sequence ID" value="KAL3960436.1"/>
    <property type="molecule type" value="Genomic_DNA"/>
</dbReference>
<keyword evidence="2" id="KW-1185">Reference proteome</keyword>
<reference evidence="1" key="1">
    <citation type="submission" date="2024-12" db="EMBL/GenBank/DDBJ databases">
        <title>Comparative genomics and development of molecular markers within Purpureocillium lilacinum and among Purpureocillium species.</title>
        <authorList>
            <person name="Yeh Z.-Y."/>
            <person name="Ni N.-T."/>
            <person name="Lo P.-H."/>
            <person name="Mushyakhwo K."/>
            <person name="Lin C.-F."/>
            <person name="Nai Y.-S."/>
        </authorList>
    </citation>
    <scope>NUCLEOTIDE SEQUENCE</scope>
    <source>
        <strain evidence="1">NCHU-NPUST-175</strain>
    </source>
</reference>
<evidence type="ECO:0000313" key="2">
    <source>
        <dbReference type="Proteomes" id="UP001638806"/>
    </source>
</evidence>
<proteinExistence type="predicted"/>
<sequence>MPNLGLVSPLPEFLAAASSSVYFEDPTGLPVEAVTAYPHPRQRWWRRNRATALPVAAPLKVLRSRISSPCLRDFSNTNSADGQSHLAMQALVGSSPAASRRKICLAGADPRTVPIRRSHNYNGWPKNYVSGHDDAFNVIGVRFHWPPTTSVESLSRGLEASDERAYMGWVDPPRLTVTDHNPQES</sequence>
<comment type="caution">
    <text evidence="1">The sequence shown here is derived from an EMBL/GenBank/DDBJ whole genome shotgun (WGS) entry which is preliminary data.</text>
</comment>
<evidence type="ECO:0000313" key="1">
    <source>
        <dbReference type="EMBL" id="KAL3960436.1"/>
    </source>
</evidence>
<protein>
    <submittedName>
        <fullName evidence="1">Uncharacterized protein</fullName>
    </submittedName>
</protein>
<gene>
    <name evidence="1" type="ORF">ACCO45_005553</name>
</gene>
<name>A0ACC4DVS0_PURLI</name>
<accession>A0ACC4DVS0</accession>